<name>A0ABR8CNG3_9NOST</name>
<evidence type="ECO:0000256" key="1">
    <source>
        <dbReference type="SAM" id="SignalP"/>
    </source>
</evidence>
<evidence type="ECO:0000313" key="3">
    <source>
        <dbReference type="Proteomes" id="UP000607281"/>
    </source>
</evidence>
<reference evidence="2 3" key="1">
    <citation type="journal article" date="2020" name="ISME J.">
        <title>Comparative genomics reveals insights into cyanobacterial evolution and habitat adaptation.</title>
        <authorList>
            <person name="Chen M.Y."/>
            <person name="Teng W.K."/>
            <person name="Zhao L."/>
            <person name="Hu C.X."/>
            <person name="Zhou Y.K."/>
            <person name="Han B.P."/>
            <person name="Song L.R."/>
            <person name="Shu W.S."/>
        </authorList>
    </citation>
    <scope>NUCLEOTIDE SEQUENCE [LARGE SCALE GENOMIC DNA]</scope>
    <source>
        <strain evidence="2 3">FACHB-260</strain>
    </source>
</reference>
<dbReference type="Proteomes" id="UP000607281">
    <property type="component" value="Unassembled WGS sequence"/>
</dbReference>
<feature type="chain" id="PRO_5046108245" evidence="1">
    <location>
        <begin position="27"/>
        <end position="423"/>
    </location>
</feature>
<protein>
    <submittedName>
        <fullName evidence="2">Uncharacterized protein</fullName>
    </submittedName>
</protein>
<dbReference type="EMBL" id="JACJRF010000015">
    <property type="protein sequence ID" value="MBD2344725.1"/>
    <property type="molecule type" value="Genomic_DNA"/>
</dbReference>
<sequence>MKFVKNIFILLSSLAVVITVCESANAGKKGLNVGNGRITPGLEKQYLQYQLQNNGNGSGSIRVIPDNCVVGFGLRCNKTGTILEQIIESNGGPSYQEMLMKAAGGENNYRRFANFYNNKIDDGPYMSIWRNHSSRILDSAQYSLGKPLDRNPVAGLRDITKNFFWKPLPGGNLRDDFVNLKYSYGRVLLEEVSRVPNLREQIMEMNLGASLRKFYETQVLNGLNALNTGNNGQLQQNILSILSRPYSPSLKNNPWFGREDMTLVSVAESGEVISADSLTYIPEEASGLELTEEIAELSGAEFSFMPSDGSIGIWPIGVMLLFALFLVDFSSGGNDSSSDSPFGTSGVPTPSTNSPGNVCDFLNPGGAGVPSGNQNVVVCETPIVTPEVAPRRVIEPSTMKAIILLTLILCVIRYQKRCAQAKC</sequence>
<comment type="caution">
    <text evidence="2">The sequence shown here is derived from an EMBL/GenBank/DDBJ whole genome shotgun (WGS) entry which is preliminary data.</text>
</comment>
<dbReference type="RefSeq" id="WP_190407176.1">
    <property type="nucleotide sequence ID" value="NZ_JACJRF010000015.1"/>
</dbReference>
<feature type="signal peptide" evidence="1">
    <location>
        <begin position="1"/>
        <end position="26"/>
    </location>
</feature>
<organism evidence="2 3">
    <name type="scientific">Anabaena subtropica FACHB-260</name>
    <dbReference type="NCBI Taxonomy" id="2692884"/>
    <lineage>
        <taxon>Bacteria</taxon>
        <taxon>Bacillati</taxon>
        <taxon>Cyanobacteriota</taxon>
        <taxon>Cyanophyceae</taxon>
        <taxon>Nostocales</taxon>
        <taxon>Nostocaceae</taxon>
        <taxon>Anabaena</taxon>
    </lineage>
</organism>
<accession>A0ABR8CNG3</accession>
<gene>
    <name evidence="2" type="ORF">H6G18_11265</name>
</gene>
<keyword evidence="1" id="KW-0732">Signal</keyword>
<evidence type="ECO:0000313" key="2">
    <source>
        <dbReference type="EMBL" id="MBD2344725.1"/>
    </source>
</evidence>
<keyword evidence="3" id="KW-1185">Reference proteome</keyword>
<proteinExistence type="predicted"/>